<evidence type="ECO:0000313" key="3">
    <source>
        <dbReference type="EMBL" id="GGW59391.1"/>
    </source>
</evidence>
<dbReference type="CDD" id="cd01743">
    <property type="entry name" value="GATase1_Anthranilate_Synthase"/>
    <property type="match status" value="1"/>
</dbReference>
<proteinExistence type="predicted"/>
<dbReference type="InterPro" id="IPR050472">
    <property type="entry name" value="Anth_synth/Amidotransfase"/>
</dbReference>
<keyword evidence="1" id="KW-0315">Glutamine amidotransferase</keyword>
<dbReference type="PRINTS" id="PR00097">
    <property type="entry name" value="ANTSNTHASEII"/>
</dbReference>
<dbReference type="SUPFAM" id="SSF52317">
    <property type="entry name" value="Class I glutamine amidotransferase-like"/>
    <property type="match status" value="1"/>
</dbReference>
<keyword evidence="4" id="KW-1185">Reference proteome</keyword>
<accession>A0ABQ2WNE0</accession>
<evidence type="ECO:0000313" key="4">
    <source>
        <dbReference type="Proteomes" id="UP000647585"/>
    </source>
</evidence>
<dbReference type="PANTHER" id="PTHR43418:SF4">
    <property type="entry name" value="MULTIFUNCTIONAL TRYPTOPHAN BIOSYNTHESIS PROTEIN"/>
    <property type="match status" value="1"/>
</dbReference>
<dbReference type="PRINTS" id="PR00099">
    <property type="entry name" value="CPSGATASE"/>
</dbReference>
<dbReference type="NCBIfam" id="TIGR00566">
    <property type="entry name" value="trpG_papA"/>
    <property type="match status" value="1"/>
</dbReference>
<feature type="domain" description="Glutamine amidotransferase" evidence="2">
    <location>
        <begin position="4"/>
        <end position="218"/>
    </location>
</feature>
<sequence>MKVLIIDNYDSFTYNLYQFIGEILTAEKNRGELPHFEIVVKRNNHIDFKAIEAMAPDRIIISPGPGSPDDPRYFGVCAEVIEKLGKTTPLLGVCLGMQGIVHVFGGKVVKAPLPMHGKISPIHHDDRSVFQGVPDQLEVMRYHSLIADATTLPECLEVTATVGALTAEHFAERSAWQAAGEFELMGVKHRDYPIHGIQFHPESFATEGGKELIANFLFNSAKVA</sequence>
<protein>
    <submittedName>
        <fullName evidence="3">Aminodeoxychorismate/anthranilate synthase component II</fullName>
    </submittedName>
</protein>
<dbReference type="PRINTS" id="PR00096">
    <property type="entry name" value="GATASE"/>
</dbReference>
<dbReference type="PROSITE" id="PS51273">
    <property type="entry name" value="GATASE_TYPE_1"/>
    <property type="match status" value="1"/>
</dbReference>
<gene>
    <name evidence="3" type="primary">pabA</name>
    <name evidence="3" type="ORF">GCM10007158_20510</name>
</gene>
<evidence type="ECO:0000259" key="2">
    <source>
        <dbReference type="Pfam" id="PF00117"/>
    </source>
</evidence>
<dbReference type="InterPro" id="IPR006221">
    <property type="entry name" value="TrpG/PapA_dom"/>
</dbReference>
<dbReference type="Gene3D" id="3.40.50.880">
    <property type="match status" value="1"/>
</dbReference>
<dbReference type="PANTHER" id="PTHR43418">
    <property type="entry name" value="MULTIFUNCTIONAL TRYPTOPHAN BIOSYNTHESIS PROTEIN-RELATED"/>
    <property type="match status" value="1"/>
</dbReference>
<organism evidence="3 4">
    <name type="scientific">Halomonas johnsoniae</name>
    <dbReference type="NCBI Taxonomy" id="502832"/>
    <lineage>
        <taxon>Bacteria</taxon>
        <taxon>Pseudomonadati</taxon>
        <taxon>Pseudomonadota</taxon>
        <taxon>Gammaproteobacteria</taxon>
        <taxon>Oceanospirillales</taxon>
        <taxon>Halomonadaceae</taxon>
        <taxon>Halomonas</taxon>
    </lineage>
</organism>
<name>A0ABQ2WNE0_9GAMM</name>
<dbReference type="InterPro" id="IPR029062">
    <property type="entry name" value="Class_I_gatase-like"/>
</dbReference>
<comment type="caution">
    <text evidence="3">The sequence shown here is derived from an EMBL/GenBank/DDBJ whole genome shotgun (WGS) entry which is preliminary data.</text>
</comment>
<dbReference type="Proteomes" id="UP000647585">
    <property type="component" value="Unassembled WGS sequence"/>
</dbReference>
<dbReference type="EMBL" id="BMXO01000009">
    <property type="protein sequence ID" value="GGW59391.1"/>
    <property type="molecule type" value="Genomic_DNA"/>
</dbReference>
<evidence type="ECO:0000256" key="1">
    <source>
        <dbReference type="ARBA" id="ARBA00022962"/>
    </source>
</evidence>
<dbReference type="RefSeq" id="WP_193461567.1">
    <property type="nucleotide sequence ID" value="NZ_BMXO01000009.1"/>
</dbReference>
<dbReference type="InterPro" id="IPR017926">
    <property type="entry name" value="GATASE"/>
</dbReference>
<reference evidence="4" key="1">
    <citation type="journal article" date="2019" name="Int. J. Syst. Evol. Microbiol.">
        <title>The Global Catalogue of Microorganisms (GCM) 10K type strain sequencing project: providing services to taxonomists for standard genome sequencing and annotation.</title>
        <authorList>
            <consortium name="The Broad Institute Genomics Platform"/>
            <consortium name="The Broad Institute Genome Sequencing Center for Infectious Disease"/>
            <person name="Wu L."/>
            <person name="Ma J."/>
        </authorList>
    </citation>
    <scope>NUCLEOTIDE SEQUENCE [LARGE SCALE GENOMIC DNA]</scope>
    <source>
        <strain evidence="4">KCTC 22157</strain>
    </source>
</reference>
<dbReference type="Pfam" id="PF00117">
    <property type="entry name" value="GATase"/>
    <property type="match status" value="1"/>
</dbReference>